<keyword evidence="1" id="KW-0539">Nucleus</keyword>
<feature type="domain" description="ELM2" evidence="3">
    <location>
        <begin position="179"/>
        <end position="233"/>
    </location>
</feature>
<dbReference type="OrthoDB" id="1421276at2759"/>
<feature type="region of interest" description="Disordered" evidence="2">
    <location>
        <begin position="224"/>
        <end position="246"/>
    </location>
</feature>
<organism evidence="4 5">
    <name type="scientific">Pisum sativum</name>
    <name type="common">Garden pea</name>
    <name type="synonym">Lathyrus oleraceus</name>
    <dbReference type="NCBI Taxonomy" id="3888"/>
    <lineage>
        <taxon>Eukaryota</taxon>
        <taxon>Viridiplantae</taxon>
        <taxon>Streptophyta</taxon>
        <taxon>Embryophyta</taxon>
        <taxon>Tracheophyta</taxon>
        <taxon>Spermatophyta</taxon>
        <taxon>Magnoliopsida</taxon>
        <taxon>eudicotyledons</taxon>
        <taxon>Gunneridae</taxon>
        <taxon>Pentapetalae</taxon>
        <taxon>rosids</taxon>
        <taxon>fabids</taxon>
        <taxon>Fabales</taxon>
        <taxon>Fabaceae</taxon>
        <taxon>Papilionoideae</taxon>
        <taxon>50 kb inversion clade</taxon>
        <taxon>NPAAA clade</taxon>
        <taxon>Hologalegina</taxon>
        <taxon>IRL clade</taxon>
        <taxon>Fabeae</taxon>
        <taxon>Lathyrus</taxon>
    </lineage>
</organism>
<dbReference type="Proteomes" id="UP001058974">
    <property type="component" value="Chromosome 3"/>
</dbReference>
<proteinExistence type="predicted"/>
<reference evidence="4 5" key="1">
    <citation type="journal article" date="2022" name="Nat. Genet.">
        <title>Improved pea reference genome and pan-genome highlight genomic features and evolutionary characteristics.</title>
        <authorList>
            <person name="Yang T."/>
            <person name="Liu R."/>
            <person name="Luo Y."/>
            <person name="Hu S."/>
            <person name="Wang D."/>
            <person name="Wang C."/>
            <person name="Pandey M.K."/>
            <person name="Ge S."/>
            <person name="Xu Q."/>
            <person name="Li N."/>
            <person name="Li G."/>
            <person name="Huang Y."/>
            <person name="Saxena R.K."/>
            <person name="Ji Y."/>
            <person name="Li M."/>
            <person name="Yan X."/>
            <person name="He Y."/>
            <person name="Liu Y."/>
            <person name="Wang X."/>
            <person name="Xiang C."/>
            <person name="Varshney R.K."/>
            <person name="Ding H."/>
            <person name="Gao S."/>
            <person name="Zong X."/>
        </authorList>
    </citation>
    <scope>NUCLEOTIDE SEQUENCE [LARGE SCALE GENOMIC DNA]</scope>
    <source>
        <strain evidence="4 5">cv. Zhongwan 6</strain>
    </source>
</reference>
<protein>
    <recommendedName>
        <fullName evidence="3">ELM2 domain-containing protein</fullName>
    </recommendedName>
</protein>
<dbReference type="InterPro" id="IPR000949">
    <property type="entry name" value="ELM2_dom"/>
</dbReference>
<evidence type="ECO:0000256" key="1">
    <source>
        <dbReference type="ARBA" id="ARBA00023242"/>
    </source>
</evidence>
<dbReference type="EMBL" id="JAMSHJ010000003">
    <property type="protein sequence ID" value="KAI5429614.1"/>
    <property type="molecule type" value="Genomic_DNA"/>
</dbReference>
<dbReference type="Gramene" id="Psat3g131360.1">
    <property type="protein sequence ID" value="Psat3g131360.1.cds"/>
    <property type="gene ID" value="Psat3g131360"/>
</dbReference>
<evidence type="ECO:0000313" key="5">
    <source>
        <dbReference type="Proteomes" id="UP001058974"/>
    </source>
</evidence>
<dbReference type="AlphaFoldDB" id="A0A9D4XYX5"/>
<evidence type="ECO:0000313" key="4">
    <source>
        <dbReference type="EMBL" id="KAI5429614.1"/>
    </source>
</evidence>
<sequence length="260" mass="29815">MLELLDGRDMMIWSKETASKPCDEKSSNHSLQNQRHEVPMMLNSSSKSSLKRKCKQYINGGKFATSSKLVGKKKYATDYPKDPKRKSYSHAQNNRIEFCAISRQDYSHLGDVEDYAKLPSYLRNEESLYTHVRDLMENNYSYGIGTSIKEKLKEDDMEFGDFQKKFLPARGKHLPRPFIPVGPRFQAKVPKWEVTTNIKQYNSDDCLKWLGTQIWPIPSLSRNNAKSIGKGRSDSSSGENLESVDRVKKHGEARVLKIEG</sequence>
<evidence type="ECO:0000259" key="3">
    <source>
        <dbReference type="SMART" id="SM01189"/>
    </source>
</evidence>
<dbReference type="Gramene" id="Psat03G0426100-T1">
    <property type="protein sequence ID" value="KAI5429614.1"/>
    <property type="gene ID" value="KIW84_034261"/>
</dbReference>
<keyword evidence="5" id="KW-1185">Reference proteome</keyword>
<gene>
    <name evidence="4" type="ORF">KIW84_034261</name>
</gene>
<name>A0A9D4XYX5_PEA</name>
<accession>A0A9D4XYX5</accession>
<comment type="caution">
    <text evidence="4">The sequence shown here is derived from an EMBL/GenBank/DDBJ whole genome shotgun (WGS) entry which is preliminary data.</text>
</comment>
<evidence type="ECO:0000256" key="2">
    <source>
        <dbReference type="SAM" id="MobiDB-lite"/>
    </source>
</evidence>
<dbReference type="SMART" id="SM01189">
    <property type="entry name" value="ELM2"/>
    <property type="match status" value="1"/>
</dbReference>